<dbReference type="InterPro" id="IPR050659">
    <property type="entry name" value="Peptidase_M24B"/>
</dbReference>
<dbReference type="EMBL" id="PZZZ01000011">
    <property type="protein sequence ID" value="PTM89116.1"/>
    <property type="molecule type" value="Genomic_DNA"/>
</dbReference>
<keyword evidence="2" id="KW-0378">Hydrolase</keyword>
<dbReference type="PANTHER" id="PTHR46112">
    <property type="entry name" value="AMINOPEPTIDASE"/>
    <property type="match status" value="1"/>
</dbReference>
<gene>
    <name evidence="2" type="ORF">C7449_11110</name>
</gene>
<sequence length="390" mass="41819">MSMLPPGVLARMNRDRVVALGGTRDLLYVAAKLPNVVYCSGYRSSAYDTDPDHRMAVVFDSENMVVVGPVADLWGAAECASKPFIYMGYRRFFFDHTEALIDGETRFEQYSSFDSALNAAIARLSDGKTRIAFDTDPTAFDLASTLPLLSQEDADRVFRTARSVKSAAEISLLRSATEITEQALSTSLANARSGVSEADVAADITASMIRNGIRPGFVVVTSGPRAALADAYASRRILRPGDVVRIDIGGTFGGYWSDTACTAVVGEPSDEIEKVSAALLAGQAVALGRVLPGSQTAEIFHATISAVCAAGLPQYRRHHVGHGLGLAPHEFPTIGPDKSERLVPGMVINVETPYYRPGWGGIMYEDTLVVGEGGAKRLTTLDNRLIILPD</sequence>
<reference evidence="2 3" key="1">
    <citation type="submission" date="2018-04" db="EMBL/GenBank/DDBJ databases">
        <title>Genomic Encyclopedia of Type Strains, Phase IV (KMG-IV): sequencing the most valuable type-strain genomes for metagenomic binning, comparative biology and taxonomic classification.</title>
        <authorList>
            <person name="Goeker M."/>
        </authorList>
    </citation>
    <scope>NUCLEOTIDE SEQUENCE [LARGE SCALE GENOMIC DNA]</scope>
    <source>
        <strain evidence="2 3">DSM 7138</strain>
    </source>
</reference>
<comment type="caution">
    <text evidence="2">The sequence shown here is derived from an EMBL/GenBank/DDBJ whole genome shotgun (WGS) entry which is preliminary data.</text>
</comment>
<dbReference type="AlphaFoldDB" id="A0A2T5AQV3"/>
<keyword evidence="2" id="KW-0645">Protease</keyword>
<proteinExistence type="predicted"/>
<protein>
    <submittedName>
        <fullName evidence="2">Xaa-Pro aminopeptidase</fullName>
    </submittedName>
</protein>
<dbReference type="GO" id="GO:0004177">
    <property type="term" value="F:aminopeptidase activity"/>
    <property type="evidence" value="ECO:0007669"/>
    <property type="project" value="UniProtKB-KW"/>
</dbReference>
<dbReference type="InterPro" id="IPR036005">
    <property type="entry name" value="Creatinase/aminopeptidase-like"/>
</dbReference>
<dbReference type="SUPFAM" id="SSF55920">
    <property type="entry name" value="Creatinase/aminopeptidase"/>
    <property type="match status" value="1"/>
</dbReference>
<evidence type="ECO:0000313" key="2">
    <source>
        <dbReference type="EMBL" id="PTM89116.1"/>
    </source>
</evidence>
<dbReference type="RefSeq" id="WP_170115965.1">
    <property type="nucleotide sequence ID" value="NZ_JBHEEX010000018.1"/>
</dbReference>
<accession>A0A2T5AQV3</accession>
<dbReference type="PANTHER" id="PTHR46112:SF2">
    <property type="entry name" value="XAA-PRO AMINOPEPTIDASE P-RELATED"/>
    <property type="match status" value="1"/>
</dbReference>
<evidence type="ECO:0000259" key="1">
    <source>
        <dbReference type="Pfam" id="PF00557"/>
    </source>
</evidence>
<organism evidence="2 3">
    <name type="scientific">Mycoplana dimorpha</name>
    <dbReference type="NCBI Taxonomy" id="28320"/>
    <lineage>
        <taxon>Bacteria</taxon>
        <taxon>Pseudomonadati</taxon>
        <taxon>Pseudomonadota</taxon>
        <taxon>Alphaproteobacteria</taxon>
        <taxon>Hyphomicrobiales</taxon>
        <taxon>Rhizobiaceae</taxon>
        <taxon>Mycoplana</taxon>
    </lineage>
</organism>
<dbReference type="Pfam" id="PF00557">
    <property type="entry name" value="Peptidase_M24"/>
    <property type="match status" value="1"/>
</dbReference>
<keyword evidence="3" id="KW-1185">Reference proteome</keyword>
<evidence type="ECO:0000313" key="3">
    <source>
        <dbReference type="Proteomes" id="UP000241247"/>
    </source>
</evidence>
<name>A0A2T5AQV3_MYCDI</name>
<dbReference type="Proteomes" id="UP000241247">
    <property type="component" value="Unassembled WGS sequence"/>
</dbReference>
<keyword evidence="2" id="KW-0031">Aminopeptidase</keyword>
<feature type="domain" description="Peptidase M24" evidence="1">
    <location>
        <begin position="172"/>
        <end position="372"/>
    </location>
</feature>
<dbReference type="Gene3D" id="3.90.230.10">
    <property type="entry name" value="Creatinase/methionine aminopeptidase superfamily"/>
    <property type="match status" value="1"/>
</dbReference>
<dbReference type="InterPro" id="IPR000994">
    <property type="entry name" value="Pept_M24"/>
</dbReference>